<dbReference type="EMBL" id="JAMBOL010000010">
    <property type="protein sequence ID" value="MCM3714919.1"/>
    <property type="molecule type" value="Genomic_DNA"/>
</dbReference>
<protein>
    <submittedName>
        <fullName evidence="1">Uncharacterized protein</fullName>
    </submittedName>
</protein>
<sequence>MHSKQTVKYICRTYISGNRYYYKTELISHASWEQPESLNWSTPRPISERTFKKREKEGYKVEYINETKQPALILPFRTGGMKEATGKRPFS</sequence>
<dbReference type="RefSeq" id="WP_251223686.1">
    <property type="nucleotide sequence ID" value="NZ_JAMBOL010000010.1"/>
</dbReference>
<gene>
    <name evidence="1" type="ORF">M3202_12595</name>
</gene>
<accession>A0A9X2INI6</accession>
<name>A0A9X2INI6_9BACI</name>
<dbReference type="Proteomes" id="UP001139179">
    <property type="component" value="Unassembled WGS sequence"/>
</dbReference>
<proteinExistence type="predicted"/>
<organism evidence="1 2">
    <name type="scientific">Halalkalibacter oceani</name>
    <dbReference type="NCBI Taxonomy" id="1653776"/>
    <lineage>
        <taxon>Bacteria</taxon>
        <taxon>Bacillati</taxon>
        <taxon>Bacillota</taxon>
        <taxon>Bacilli</taxon>
        <taxon>Bacillales</taxon>
        <taxon>Bacillaceae</taxon>
        <taxon>Halalkalibacter</taxon>
    </lineage>
</organism>
<keyword evidence="2" id="KW-1185">Reference proteome</keyword>
<evidence type="ECO:0000313" key="2">
    <source>
        <dbReference type="Proteomes" id="UP001139179"/>
    </source>
</evidence>
<reference evidence="1" key="1">
    <citation type="submission" date="2022-05" db="EMBL/GenBank/DDBJ databases">
        <title>Comparative Genomics of Spacecraft Associated Microbes.</title>
        <authorList>
            <person name="Tran M.T."/>
            <person name="Wright A."/>
            <person name="Seuylemezian A."/>
            <person name="Eisen J."/>
            <person name="Coil D."/>
        </authorList>
    </citation>
    <scope>NUCLEOTIDE SEQUENCE</scope>
    <source>
        <strain evidence="1">214.1.1</strain>
    </source>
</reference>
<evidence type="ECO:0000313" key="1">
    <source>
        <dbReference type="EMBL" id="MCM3714919.1"/>
    </source>
</evidence>
<comment type="caution">
    <text evidence="1">The sequence shown here is derived from an EMBL/GenBank/DDBJ whole genome shotgun (WGS) entry which is preliminary data.</text>
</comment>
<dbReference type="AlphaFoldDB" id="A0A9X2INI6"/>